<comment type="caution">
    <text evidence="5">The sequence shown here is derived from an EMBL/GenBank/DDBJ whole genome shotgun (WGS) entry which is preliminary data.</text>
</comment>
<reference evidence="5" key="1">
    <citation type="submission" date="2023-07" db="EMBL/GenBank/DDBJ databases">
        <title>Genome content predicts the carbon catabolic preferences of heterotrophic bacteria.</title>
        <authorList>
            <person name="Gralka M."/>
        </authorList>
    </citation>
    <scope>NUCLEOTIDE SEQUENCE</scope>
    <source>
        <strain evidence="5">I2M16</strain>
    </source>
</reference>
<keyword evidence="2 3" id="KW-0175">Coiled coil</keyword>
<evidence type="ECO:0000256" key="3">
    <source>
        <dbReference type="SAM" id="Coils"/>
    </source>
</evidence>
<dbReference type="Gene3D" id="2.40.50.100">
    <property type="match status" value="1"/>
</dbReference>
<dbReference type="GO" id="GO:0030313">
    <property type="term" value="C:cell envelope"/>
    <property type="evidence" value="ECO:0007669"/>
    <property type="project" value="UniProtKB-SubCell"/>
</dbReference>
<feature type="coiled-coil region" evidence="3">
    <location>
        <begin position="256"/>
        <end position="283"/>
    </location>
</feature>
<dbReference type="PANTHER" id="PTHR32347:SF23">
    <property type="entry name" value="BLL5650 PROTEIN"/>
    <property type="match status" value="1"/>
</dbReference>
<evidence type="ECO:0000256" key="1">
    <source>
        <dbReference type="ARBA" id="ARBA00004196"/>
    </source>
</evidence>
<dbReference type="InterPro" id="IPR000089">
    <property type="entry name" value="Biotin_lipoyl"/>
</dbReference>
<evidence type="ECO:0000256" key="2">
    <source>
        <dbReference type="ARBA" id="ARBA00023054"/>
    </source>
</evidence>
<dbReference type="EMBL" id="JAUOPG010000001">
    <property type="protein sequence ID" value="MDO6452048.1"/>
    <property type="molecule type" value="Genomic_DNA"/>
</dbReference>
<gene>
    <name evidence="5" type="ORF">Q4490_00595</name>
</gene>
<evidence type="ECO:0000259" key="4">
    <source>
        <dbReference type="Pfam" id="PF00364"/>
    </source>
</evidence>
<dbReference type="Proteomes" id="UP001169862">
    <property type="component" value="Unassembled WGS sequence"/>
</dbReference>
<name>A0AAW7XGF4_9GAMM</name>
<dbReference type="PANTHER" id="PTHR32347">
    <property type="entry name" value="EFFLUX SYSTEM COMPONENT YKNX-RELATED"/>
    <property type="match status" value="1"/>
</dbReference>
<dbReference type="InterPro" id="IPR050465">
    <property type="entry name" value="UPF0194_transport"/>
</dbReference>
<dbReference type="RefSeq" id="WP_303548036.1">
    <property type="nucleotide sequence ID" value="NZ_JAUOPG010000001.1"/>
</dbReference>
<evidence type="ECO:0000313" key="5">
    <source>
        <dbReference type="EMBL" id="MDO6452048.1"/>
    </source>
</evidence>
<proteinExistence type="predicted"/>
<protein>
    <submittedName>
        <fullName evidence="5">HlyD family efflux transporter periplasmic adaptor subunit</fullName>
    </submittedName>
</protein>
<dbReference type="AlphaFoldDB" id="A0AAW7XGF4"/>
<accession>A0AAW7XGF4</accession>
<organism evidence="5 6">
    <name type="scientific">Neptunomonas phycophila</name>
    <dbReference type="NCBI Taxonomy" id="1572645"/>
    <lineage>
        <taxon>Bacteria</taxon>
        <taxon>Pseudomonadati</taxon>
        <taxon>Pseudomonadota</taxon>
        <taxon>Gammaproteobacteria</taxon>
        <taxon>Oceanospirillales</taxon>
        <taxon>Oceanospirillaceae</taxon>
        <taxon>Neptunomonas</taxon>
    </lineage>
</organism>
<comment type="subcellular location">
    <subcellularLocation>
        <location evidence="1">Cell envelope</location>
    </subcellularLocation>
</comment>
<feature type="domain" description="Lipoyl-binding" evidence="4">
    <location>
        <begin position="188"/>
        <end position="221"/>
    </location>
</feature>
<dbReference type="SUPFAM" id="SSF111369">
    <property type="entry name" value="HlyD-like secretion proteins"/>
    <property type="match status" value="1"/>
</dbReference>
<sequence>MSSLTQWLELVCKMVPDTQSAVLQHISEQANTKPVYSSWPNSKKPSEKLLETLVFSSQRDAVVTSYSDPYLIVSTHISTQQGNYPFAIRVKVKEDSVEATKKLIQWSIRWLAELLNQAADPLAGPSTKTAADSVSDASVQTSSLENTTSSSSWYVRWEYGLLALICCVILVFVPVNYRVAVDTVIEGKVQMAVVAPFDGYIKSATLSAGDTVNEGDVLAMLDDQPLRLEQLRLESQLQEYDKGYRKHLAGRDYGQANVAKAKRDQVQAQLNQASLRVEQAQLKAPMSGIIIKGDLTRQINAPVDNGDVLFEISPLHAYRAMLSVKEADIRFIKEGQSAELKLAALPNQIFTLTLLHATPLFDDQDGAPVYLAEAQLEDDDLNNLRPNMEGVARVEVGKAPIGWVLFHHFIDWCRIQYWRWLV</sequence>
<dbReference type="Gene3D" id="2.40.30.170">
    <property type="match status" value="1"/>
</dbReference>
<dbReference type="Pfam" id="PF00364">
    <property type="entry name" value="Biotin_lipoyl"/>
    <property type="match status" value="1"/>
</dbReference>
<evidence type="ECO:0000313" key="6">
    <source>
        <dbReference type="Proteomes" id="UP001169862"/>
    </source>
</evidence>